<reference evidence="1 2" key="1">
    <citation type="journal article" date="2008" name="BMC Genomics">
        <title>Acidithiobacillus ferrooxidans metabolism: from genome sequence to industrial applications.</title>
        <authorList>
            <person name="Valdes J."/>
            <person name="Pedroso I."/>
            <person name="Quatrini R."/>
            <person name="Dodson R.J."/>
            <person name="Tettelin H."/>
            <person name="Blake R.II."/>
            <person name="Eisen J.A."/>
            <person name="Holmes D.S."/>
        </authorList>
    </citation>
    <scope>NUCLEOTIDE SEQUENCE [LARGE SCALE GENOMIC DNA]</scope>
    <source>
        <strain evidence="2">ATCC 23270 / DSM 14882 / CIP 104768 / NCIMB 8455</strain>
    </source>
</reference>
<gene>
    <name evidence="1" type="ordered locus">AFE_1249</name>
</gene>
<keyword evidence="2" id="KW-1185">Reference proteome</keyword>
<evidence type="ECO:0000313" key="2">
    <source>
        <dbReference type="Proteomes" id="UP000001362"/>
    </source>
</evidence>
<sequence length="350" mass="40964">MKDTLPPKRKKPVRRVYRYRAYLDPSQEPEARAAAMKVMDIYLQSCQTPDVQEARKSVNQDLRYLWTPTRQMVGSWTKGVYRRKSYKAGGEQEKPRFRKRPWRSGVLGGFFLTTPKEIPWEEILERDEKYRAQVKIIEDGPHPVAEMVMPLYSDKDKPRLRFRFILHRPIPKEGLLQRCYLICTPRVVSGKTLGYTWYFGISVRLPDPDLRVVKRTGILTPYWKLEPNGSLLVASLRIVHQNGKTETLTYHLPPGAIRRGRRAYGLSIAGQDNVVYRKFNRWRADFYRKIAVDIFNRVDYLRVKPIQTGVKVPGTNPRHRRYASLSILYQFLRYRAGRIGAALEIVKPDV</sequence>
<protein>
    <submittedName>
        <fullName evidence="1">Uncharacterized protein</fullName>
    </submittedName>
</protein>
<dbReference type="EMBL" id="CP001219">
    <property type="protein sequence ID" value="ACK79897.1"/>
    <property type="molecule type" value="Genomic_DNA"/>
</dbReference>
<proteinExistence type="predicted"/>
<dbReference type="HOGENOM" id="CLU_791369_0_0_6"/>
<dbReference type="eggNOG" id="ENOG50300RE">
    <property type="taxonomic scope" value="Bacteria"/>
</dbReference>
<accession>B7J8T1</accession>
<dbReference type="Proteomes" id="UP000001362">
    <property type="component" value="Chromosome"/>
</dbReference>
<name>B7J8T1_ACIF2</name>
<dbReference type="STRING" id="243159.AFE_1249"/>
<dbReference type="RefSeq" id="WP_012606921.1">
    <property type="nucleotide sequence ID" value="NC_011761.1"/>
</dbReference>
<dbReference type="KEGG" id="afr:AFE_1249"/>
<dbReference type="GeneID" id="65280515"/>
<dbReference type="AlphaFoldDB" id="B7J8T1"/>
<dbReference type="PaxDb" id="243159-AFE_1249"/>
<evidence type="ECO:0000313" key="1">
    <source>
        <dbReference type="EMBL" id="ACK79897.1"/>
    </source>
</evidence>
<organism evidence="1 2">
    <name type="scientific">Acidithiobacillus ferrooxidans (strain ATCC 23270 / DSM 14882 / CIP 104768 / NCIMB 8455)</name>
    <name type="common">Ferrobacillus ferrooxidans (strain ATCC 23270)</name>
    <dbReference type="NCBI Taxonomy" id="243159"/>
    <lineage>
        <taxon>Bacteria</taxon>
        <taxon>Pseudomonadati</taxon>
        <taxon>Pseudomonadota</taxon>
        <taxon>Acidithiobacillia</taxon>
        <taxon>Acidithiobacillales</taxon>
        <taxon>Acidithiobacillaceae</taxon>
        <taxon>Acidithiobacillus</taxon>
    </lineage>
</organism>